<dbReference type="AlphaFoldDB" id="A0AA37UCQ8"/>
<proteinExistence type="predicted"/>
<evidence type="ECO:0000313" key="3">
    <source>
        <dbReference type="Proteomes" id="UP001157160"/>
    </source>
</evidence>
<accession>A0AA37UCQ8</accession>
<feature type="transmembrane region" description="Helical" evidence="1">
    <location>
        <begin position="132"/>
        <end position="150"/>
    </location>
</feature>
<dbReference type="EMBL" id="BSUL01000001">
    <property type="protein sequence ID" value="GMA26869.1"/>
    <property type="molecule type" value="Genomic_DNA"/>
</dbReference>
<feature type="transmembrane region" description="Helical" evidence="1">
    <location>
        <begin position="187"/>
        <end position="211"/>
    </location>
</feature>
<organism evidence="2 3">
    <name type="scientific">Arenivirga flava</name>
    <dbReference type="NCBI Taxonomy" id="1930060"/>
    <lineage>
        <taxon>Bacteria</taxon>
        <taxon>Bacillati</taxon>
        <taxon>Actinomycetota</taxon>
        <taxon>Actinomycetes</taxon>
        <taxon>Micrococcales</taxon>
        <taxon>Microbacteriaceae</taxon>
        <taxon>Arenivirga</taxon>
    </lineage>
</organism>
<gene>
    <name evidence="2" type="ORF">GCM10025874_01220</name>
</gene>
<name>A0AA37UCQ8_9MICO</name>
<feature type="transmembrane region" description="Helical" evidence="1">
    <location>
        <begin position="157"/>
        <end position="175"/>
    </location>
</feature>
<comment type="caution">
    <text evidence="2">The sequence shown here is derived from an EMBL/GenBank/DDBJ whole genome shotgun (WGS) entry which is preliminary data.</text>
</comment>
<feature type="transmembrane region" description="Helical" evidence="1">
    <location>
        <begin position="75"/>
        <end position="94"/>
    </location>
</feature>
<keyword evidence="1" id="KW-0472">Membrane</keyword>
<keyword evidence="1" id="KW-0812">Transmembrane</keyword>
<reference evidence="2 3" key="1">
    <citation type="journal article" date="2014" name="Int. J. Syst. Evol. Microbiol.">
        <title>Complete genome sequence of Corynebacterium casei LMG S-19264T (=DSM 44701T), isolated from a smear-ripened cheese.</title>
        <authorList>
            <consortium name="US DOE Joint Genome Institute (JGI-PGF)"/>
            <person name="Walter F."/>
            <person name="Albersmeier A."/>
            <person name="Kalinowski J."/>
            <person name="Ruckert C."/>
        </authorList>
    </citation>
    <scope>NUCLEOTIDE SEQUENCE [LARGE SCALE GENOMIC DNA]</scope>
    <source>
        <strain evidence="2 3">NBRC 112289</strain>
    </source>
</reference>
<evidence type="ECO:0000256" key="1">
    <source>
        <dbReference type="SAM" id="Phobius"/>
    </source>
</evidence>
<evidence type="ECO:0000313" key="2">
    <source>
        <dbReference type="EMBL" id="GMA26869.1"/>
    </source>
</evidence>
<feature type="transmembrane region" description="Helical" evidence="1">
    <location>
        <begin position="106"/>
        <end position="126"/>
    </location>
</feature>
<keyword evidence="1" id="KW-1133">Transmembrane helix</keyword>
<keyword evidence="3" id="KW-1185">Reference proteome</keyword>
<dbReference type="RefSeq" id="WP_284228994.1">
    <property type="nucleotide sequence ID" value="NZ_BSUL01000001.1"/>
</dbReference>
<feature type="transmembrane region" description="Helical" evidence="1">
    <location>
        <begin position="46"/>
        <end position="69"/>
    </location>
</feature>
<sequence>MSLGIDESTLTGVGGRTGVGRRRVRTRSTIAARRVHSAGVGSASPIVLAAIICGLQVVFGVAVLVANWSAHPLPLLAAAAWAVLLFAEATLAVIVSYNGERLPNGLFVFFLVALGTAVLLDLVSIWSVEDLGGYASASIGAGFALLLTIAQRSRREIVIAVAVLGAVLLGAILATTPLTTATLPAQLIALCLACLPAVIGLVVVGGFRAIVQRALDRVLVQSTIAGPRLAFGMLASEELARLDAAAEEMLESVADGRRPLPLDPASASRAATIATELRLHLLDGRKQTWLYHAVSESEVLGPTVRLSDPHTLAGLLDQHQRDGLLTAVWLLSSELQRSGISITLGPVRPQDADAANGRLVPIVVEVEDSSRGGVDPATWDELSKVGTFRDSVRQQVLRVEIDCWVADPAEP</sequence>
<protein>
    <submittedName>
        <fullName evidence="2">Uncharacterized protein</fullName>
    </submittedName>
</protein>
<dbReference type="Proteomes" id="UP001157160">
    <property type="component" value="Unassembled WGS sequence"/>
</dbReference>